<dbReference type="Proteomes" id="UP001230005">
    <property type="component" value="Unassembled WGS sequence"/>
</dbReference>
<keyword evidence="2" id="KW-0479">Metal-binding</keyword>
<evidence type="ECO:0000256" key="10">
    <source>
        <dbReference type="ARBA" id="ARBA00023125"/>
    </source>
</evidence>
<dbReference type="InterPro" id="IPR014013">
    <property type="entry name" value="Helic_SF1/SF2_ATP-bd_DinG/Rad3"/>
</dbReference>
<dbReference type="InterPro" id="IPR006554">
    <property type="entry name" value="Helicase-like_DEXD_c2"/>
</dbReference>
<dbReference type="SMART" id="SM00488">
    <property type="entry name" value="DEXDc2"/>
    <property type="match status" value="1"/>
</dbReference>
<evidence type="ECO:0000256" key="4">
    <source>
        <dbReference type="ARBA" id="ARBA00022763"/>
    </source>
</evidence>
<comment type="caution">
    <text evidence="15">The sequence shown here is derived from an EMBL/GenBank/DDBJ whole genome shotgun (WGS) entry which is preliminary data.</text>
</comment>
<evidence type="ECO:0000256" key="13">
    <source>
        <dbReference type="ARBA" id="ARBA00038058"/>
    </source>
</evidence>
<sequence length="765" mass="87916">MSDKIEISVRSLVEYVYNSGSIDTTLQVKNTALTDGIKTHQKVQKKYDPDDRKEVHLTAAINYKDFTFLLEGRCDGVLFQDGVTIDEIKSASRGLSHIDPEGNQVHWAQAKLYGYMYAKEHELKEINVQVTYADVKTDEIKSTRKSFTFEELEAFMFTVLNGYIKFAAITAAFTKEKINSIQQLTFPFESYRKGQRDMAVATYKTILDDKKLFVKAPTGIGKTVSTIFPTVKAIGEEKIQKLVYITAKTITRTVAEETFSLLREKGLRMKVCTITAKDKICFKEETICQKEYCEFANGYYDRINEAILDLYENEDKLDRETIEKYAKKHTVCPFEFSLDAAMLADAIICDYNYVFDPRVTLKRLSGENKNSYALLVDEAHNLVDRAQTMYSASIRKSLFLEVKREFSKRDKSISQSANQVNMFLLNLKKERLSDPYTTQEEPLEELPNLLQQFVEICEEWLPRNSNSEGLDVLLEAYFEANTYLKINKLYDENYITYFERNKSEVIIKLMCMNPSKLLREGTKNYRGTVFFSATLIPGNYYKEMLGGTSEDYTLSLDSPFNRDQLDTTIVNVSTRFKDRDRTSQRIVDVIKERAAHIGGNILIFFPSYQYMALVYGEFTEQFPEVPTIIQSNTMNEGEREEFLQKFQGNHQKGVLGFAVLGGIFSEGIDLKGDRLKGVIVVGVGLPQFNTEQEIIRKYFQSIGKNGYDYAYVYPGISKVLQAGGRLIRTETDTGQLVLIDDRFLTPKYQALLPYEWKDFEVVYGY</sequence>
<dbReference type="GO" id="GO:0004386">
    <property type="term" value="F:helicase activity"/>
    <property type="evidence" value="ECO:0007669"/>
    <property type="project" value="UniProtKB-KW"/>
</dbReference>
<evidence type="ECO:0000256" key="6">
    <source>
        <dbReference type="ARBA" id="ARBA00022806"/>
    </source>
</evidence>
<keyword evidence="8" id="KW-0408">Iron</keyword>
<proteinExistence type="inferred from homology"/>
<accession>A0ABT9ZQG0</accession>
<keyword evidence="16" id="KW-1185">Reference proteome</keyword>
<reference evidence="15 16" key="1">
    <citation type="submission" date="2023-07" db="EMBL/GenBank/DDBJ databases">
        <title>Genomic Encyclopedia of Type Strains, Phase IV (KMG-IV): sequencing the most valuable type-strain genomes for metagenomic binning, comparative biology and taxonomic classification.</title>
        <authorList>
            <person name="Goeker M."/>
        </authorList>
    </citation>
    <scope>NUCLEOTIDE SEQUENCE [LARGE SCALE GENOMIC DNA]</scope>
    <source>
        <strain evidence="15 16">DSM 9768</strain>
    </source>
</reference>
<evidence type="ECO:0000256" key="2">
    <source>
        <dbReference type="ARBA" id="ARBA00022723"/>
    </source>
</evidence>
<dbReference type="PANTHER" id="PTHR11472:SF34">
    <property type="entry name" value="REGULATOR OF TELOMERE ELONGATION HELICASE 1"/>
    <property type="match status" value="1"/>
</dbReference>
<dbReference type="Gene3D" id="3.40.50.300">
    <property type="entry name" value="P-loop containing nucleotide triphosphate hydrolases"/>
    <property type="match status" value="2"/>
</dbReference>
<keyword evidence="11" id="KW-0234">DNA repair</keyword>
<dbReference type="Gene3D" id="1.10.30.20">
    <property type="entry name" value="Bacterial XPD DNA helicase, FeS cluster domain"/>
    <property type="match status" value="1"/>
</dbReference>
<keyword evidence="9" id="KW-0411">Iron-sulfur</keyword>
<name>A0ABT9ZQG0_9BACI</name>
<dbReference type="InterPro" id="IPR045028">
    <property type="entry name" value="DinG/Rad3-like"/>
</dbReference>
<dbReference type="EMBL" id="JAUSUG010000002">
    <property type="protein sequence ID" value="MDQ0253473.1"/>
    <property type="molecule type" value="Genomic_DNA"/>
</dbReference>
<dbReference type="SUPFAM" id="SSF52540">
    <property type="entry name" value="P-loop containing nucleoside triphosphate hydrolases"/>
    <property type="match status" value="1"/>
</dbReference>
<dbReference type="InterPro" id="IPR042493">
    <property type="entry name" value="XPD_DNA_FeS"/>
</dbReference>
<evidence type="ECO:0000313" key="15">
    <source>
        <dbReference type="EMBL" id="MDQ0253473.1"/>
    </source>
</evidence>
<dbReference type="InterPro" id="IPR027417">
    <property type="entry name" value="P-loop_NTPase"/>
</dbReference>
<protein>
    <submittedName>
        <fullName evidence="15">Rad3-related DNA helicase</fullName>
    </submittedName>
</protein>
<keyword evidence="5" id="KW-0378">Hydrolase</keyword>
<keyword evidence="3" id="KW-0547">Nucleotide-binding</keyword>
<dbReference type="PANTHER" id="PTHR11472">
    <property type="entry name" value="DNA REPAIR DEAD HELICASE RAD3/XP-D SUBFAMILY MEMBER"/>
    <property type="match status" value="1"/>
</dbReference>
<dbReference type="InterPro" id="IPR010614">
    <property type="entry name" value="RAD3-like_helicase_DEAD"/>
</dbReference>
<evidence type="ECO:0000256" key="7">
    <source>
        <dbReference type="ARBA" id="ARBA00022840"/>
    </source>
</evidence>
<dbReference type="SMART" id="SM00491">
    <property type="entry name" value="HELICc2"/>
    <property type="match status" value="1"/>
</dbReference>
<evidence type="ECO:0000256" key="5">
    <source>
        <dbReference type="ARBA" id="ARBA00022801"/>
    </source>
</evidence>
<evidence type="ECO:0000256" key="1">
    <source>
        <dbReference type="ARBA" id="ARBA00022485"/>
    </source>
</evidence>
<dbReference type="Pfam" id="PF06733">
    <property type="entry name" value="DEAD_2"/>
    <property type="match status" value="1"/>
</dbReference>
<dbReference type="Gene3D" id="1.10.275.40">
    <property type="match status" value="1"/>
</dbReference>
<gene>
    <name evidence="15" type="ORF">J2S74_000845</name>
</gene>
<keyword evidence="6 15" id="KW-0347">Helicase</keyword>
<evidence type="ECO:0000256" key="12">
    <source>
        <dbReference type="ARBA" id="ARBA00023235"/>
    </source>
</evidence>
<keyword evidence="4" id="KW-0227">DNA damage</keyword>
<evidence type="ECO:0000256" key="3">
    <source>
        <dbReference type="ARBA" id="ARBA00022741"/>
    </source>
</evidence>
<keyword evidence="1" id="KW-0004">4Fe-4S</keyword>
<dbReference type="InterPro" id="IPR006555">
    <property type="entry name" value="ATP-dep_Helicase_C"/>
</dbReference>
<evidence type="ECO:0000256" key="8">
    <source>
        <dbReference type="ARBA" id="ARBA00023004"/>
    </source>
</evidence>
<organism evidence="15 16">
    <name type="scientific">Evansella vedderi</name>
    <dbReference type="NCBI Taxonomy" id="38282"/>
    <lineage>
        <taxon>Bacteria</taxon>
        <taxon>Bacillati</taxon>
        <taxon>Bacillota</taxon>
        <taxon>Bacilli</taxon>
        <taxon>Bacillales</taxon>
        <taxon>Bacillaceae</taxon>
        <taxon>Evansella</taxon>
    </lineage>
</organism>
<keyword evidence="7" id="KW-0067">ATP-binding</keyword>
<evidence type="ECO:0000256" key="9">
    <source>
        <dbReference type="ARBA" id="ARBA00023014"/>
    </source>
</evidence>
<keyword evidence="10" id="KW-0238">DNA-binding</keyword>
<dbReference type="Pfam" id="PF13307">
    <property type="entry name" value="Helicase_C_2"/>
    <property type="match status" value="1"/>
</dbReference>
<feature type="domain" description="Helicase ATP-binding" evidence="14">
    <location>
        <begin position="181"/>
        <end position="434"/>
    </location>
</feature>
<comment type="similarity">
    <text evidence="13">Belongs to the helicase family. DinG subfamily.</text>
</comment>
<keyword evidence="12" id="KW-0413">Isomerase</keyword>
<evidence type="ECO:0000256" key="11">
    <source>
        <dbReference type="ARBA" id="ARBA00023204"/>
    </source>
</evidence>
<evidence type="ECO:0000259" key="14">
    <source>
        <dbReference type="PROSITE" id="PS51193"/>
    </source>
</evidence>
<dbReference type="PROSITE" id="PS51193">
    <property type="entry name" value="HELICASE_ATP_BIND_2"/>
    <property type="match status" value="1"/>
</dbReference>
<evidence type="ECO:0000313" key="16">
    <source>
        <dbReference type="Proteomes" id="UP001230005"/>
    </source>
</evidence>